<reference evidence="3" key="1">
    <citation type="journal article" date="2013" name="Science">
        <title>The Amborella genome and the evolution of flowering plants.</title>
        <authorList>
            <consortium name="Amborella Genome Project"/>
        </authorList>
    </citation>
    <scope>NUCLEOTIDE SEQUENCE [LARGE SCALE GENOMIC DNA]</scope>
</reference>
<evidence type="ECO:0000313" key="2">
    <source>
        <dbReference type="EMBL" id="ERN17853.1"/>
    </source>
</evidence>
<dbReference type="AlphaFoldDB" id="U5DBR5"/>
<sequence>MESCKRHDEDMKRADSMDATKRDALIEENAKSDALIAKLEAKVTMTDALRRHCGHTRRLRKPTFRKWHHEQRPLGFGRNSKTCTVVGEKFEDMHRSRIEVEQAEALREQAEALRVQAEAKEANHEKRLH</sequence>
<name>U5DBR5_AMBTC</name>
<organism evidence="2 3">
    <name type="scientific">Amborella trichopoda</name>
    <dbReference type="NCBI Taxonomy" id="13333"/>
    <lineage>
        <taxon>Eukaryota</taxon>
        <taxon>Viridiplantae</taxon>
        <taxon>Streptophyta</taxon>
        <taxon>Embryophyta</taxon>
        <taxon>Tracheophyta</taxon>
        <taxon>Spermatophyta</taxon>
        <taxon>Magnoliopsida</taxon>
        <taxon>Amborellales</taxon>
        <taxon>Amborellaceae</taxon>
        <taxon>Amborella</taxon>
    </lineage>
</organism>
<accession>U5DBR5</accession>
<dbReference type="Proteomes" id="UP000017836">
    <property type="component" value="Unassembled WGS sequence"/>
</dbReference>
<keyword evidence="3" id="KW-1185">Reference proteome</keyword>
<proteinExistence type="predicted"/>
<dbReference type="HOGENOM" id="CLU_1951679_0_0_1"/>
<keyword evidence="1" id="KW-0175">Coiled coil</keyword>
<protein>
    <submittedName>
        <fullName evidence="2">Uncharacterized protein</fullName>
    </submittedName>
</protein>
<feature type="coiled-coil region" evidence="1">
    <location>
        <begin position="93"/>
        <end position="127"/>
    </location>
</feature>
<evidence type="ECO:0000256" key="1">
    <source>
        <dbReference type="SAM" id="Coils"/>
    </source>
</evidence>
<dbReference type="EMBL" id="KI392311">
    <property type="protein sequence ID" value="ERN17853.1"/>
    <property type="molecule type" value="Genomic_DNA"/>
</dbReference>
<dbReference type="Gramene" id="ERN17853">
    <property type="protein sequence ID" value="ERN17853"/>
    <property type="gene ID" value="AMTR_s00047p00204350"/>
</dbReference>
<evidence type="ECO:0000313" key="3">
    <source>
        <dbReference type="Proteomes" id="UP000017836"/>
    </source>
</evidence>
<gene>
    <name evidence="2" type="ORF">AMTR_s00047p00204350</name>
</gene>